<dbReference type="EMBL" id="SMJU01000001">
    <property type="protein sequence ID" value="TDB69239.1"/>
    <property type="molecule type" value="Genomic_DNA"/>
</dbReference>
<protein>
    <submittedName>
        <fullName evidence="2">Tetratricopeptide repeat protein</fullName>
    </submittedName>
</protein>
<accession>A0A4R4KRE7</accession>
<comment type="caution">
    <text evidence="2">The sequence shown here is derived from an EMBL/GenBank/DDBJ whole genome shotgun (WGS) entry which is preliminary data.</text>
</comment>
<organism evidence="2 3">
    <name type="scientific">Arundinibacter roseus</name>
    <dbReference type="NCBI Taxonomy" id="2070510"/>
    <lineage>
        <taxon>Bacteria</taxon>
        <taxon>Pseudomonadati</taxon>
        <taxon>Bacteroidota</taxon>
        <taxon>Cytophagia</taxon>
        <taxon>Cytophagales</taxon>
        <taxon>Spirosomataceae</taxon>
        <taxon>Arundinibacter</taxon>
    </lineage>
</organism>
<dbReference type="PROSITE" id="PS50005">
    <property type="entry name" value="TPR"/>
    <property type="match status" value="1"/>
</dbReference>
<sequence length="226" mass="26210">MQYASTTPRTLDSNLSQARTLSLTERHVLPLFGEQRKTSEQIEEEIRFLSDCDKSFANREEASVFFATRAWEYVQEGQLDTATYRFNLAYLLNEKNVDAFWGLGVVSFQKEQFEAAERMLRKGVEIAPENVPLIVDLSTVELRHFSQTNDRADLDESHQLLVHAARLDSTYAQTFYNLAIAEFHREDFAKSWEALHTGRRLNFSLVDFQFVELLRAKLPDPEGFFK</sequence>
<dbReference type="InterPro" id="IPR011990">
    <property type="entry name" value="TPR-like_helical_dom_sf"/>
</dbReference>
<gene>
    <name evidence="2" type="ORF">EZE20_00495</name>
</gene>
<dbReference type="Proteomes" id="UP000295706">
    <property type="component" value="Unassembled WGS sequence"/>
</dbReference>
<dbReference type="SUPFAM" id="SSF48452">
    <property type="entry name" value="TPR-like"/>
    <property type="match status" value="1"/>
</dbReference>
<evidence type="ECO:0000313" key="2">
    <source>
        <dbReference type="EMBL" id="TDB69239.1"/>
    </source>
</evidence>
<feature type="repeat" description="TPR" evidence="1">
    <location>
        <begin position="97"/>
        <end position="130"/>
    </location>
</feature>
<dbReference type="AlphaFoldDB" id="A0A4R4KRE7"/>
<name>A0A4R4KRE7_9BACT</name>
<evidence type="ECO:0000256" key="1">
    <source>
        <dbReference type="PROSITE-ProRule" id="PRU00339"/>
    </source>
</evidence>
<dbReference type="Gene3D" id="1.25.40.10">
    <property type="entry name" value="Tetratricopeptide repeat domain"/>
    <property type="match status" value="1"/>
</dbReference>
<dbReference type="SMART" id="SM00028">
    <property type="entry name" value="TPR"/>
    <property type="match status" value="3"/>
</dbReference>
<reference evidence="2 3" key="1">
    <citation type="submission" date="2019-02" db="EMBL/GenBank/DDBJ databases">
        <title>Arundinibacter roseus gen. nov., sp. nov., a new member of the family Cytophagaceae.</title>
        <authorList>
            <person name="Szuroczki S."/>
            <person name="Khayer B."/>
            <person name="Sproer C."/>
            <person name="Toumi M."/>
            <person name="Szabo A."/>
            <person name="Felfoldi T."/>
            <person name="Schumann P."/>
            <person name="Toth E."/>
        </authorList>
    </citation>
    <scope>NUCLEOTIDE SEQUENCE [LARGE SCALE GENOMIC DNA]</scope>
    <source>
        <strain evidence="2 3">DMA-k-7a</strain>
    </source>
</reference>
<dbReference type="OrthoDB" id="7058419at2"/>
<dbReference type="InterPro" id="IPR019734">
    <property type="entry name" value="TPR_rpt"/>
</dbReference>
<keyword evidence="1" id="KW-0802">TPR repeat</keyword>
<evidence type="ECO:0000313" key="3">
    <source>
        <dbReference type="Proteomes" id="UP000295706"/>
    </source>
</evidence>
<keyword evidence="3" id="KW-1185">Reference proteome</keyword>
<proteinExistence type="predicted"/>